<dbReference type="AlphaFoldDB" id="A0A453MND1"/>
<reference evidence="2" key="1">
    <citation type="journal article" date="2014" name="Science">
        <title>Ancient hybridizations among the ancestral genomes of bread wheat.</title>
        <authorList>
            <consortium name="International Wheat Genome Sequencing Consortium,"/>
            <person name="Marcussen T."/>
            <person name="Sandve S.R."/>
            <person name="Heier L."/>
            <person name="Spannagl M."/>
            <person name="Pfeifer M."/>
            <person name="Jakobsen K.S."/>
            <person name="Wulff B.B."/>
            <person name="Steuernagel B."/>
            <person name="Mayer K.F."/>
            <person name="Olsen O.A."/>
        </authorList>
    </citation>
    <scope>NUCLEOTIDE SEQUENCE [LARGE SCALE GENOMIC DNA]</scope>
    <source>
        <strain evidence="2">cv. AL8/78</strain>
    </source>
</reference>
<organism evidence="1 2">
    <name type="scientific">Aegilops tauschii subsp. strangulata</name>
    <name type="common">Goatgrass</name>
    <dbReference type="NCBI Taxonomy" id="200361"/>
    <lineage>
        <taxon>Eukaryota</taxon>
        <taxon>Viridiplantae</taxon>
        <taxon>Streptophyta</taxon>
        <taxon>Embryophyta</taxon>
        <taxon>Tracheophyta</taxon>
        <taxon>Spermatophyta</taxon>
        <taxon>Magnoliopsida</taxon>
        <taxon>Liliopsida</taxon>
        <taxon>Poales</taxon>
        <taxon>Poaceae</taxon>
        <taxon>BOP clade</taxon>
        <taxon>Pooideae</taxon>
        <taxon>Triticodae</taxon>
        <taxon>Triticeae</taxon>
        <taxon>Triticinae</taxon>
        <taxon>Aegilops</taxon>
    </lineage>
</organism>
<dbReference type="EnsemblPlants" id="AET6Gv20002800.3">
    <property type="protein sequence ID" value="AET6Gv20002800.3"/>
    <property type="gene ID" value="AET6Gv20002800"/>
</dbReference>
<name>A0A453MND1_AEGTS</name>
<dbReference type="Gramene" id="AET6Gv20002800.3">
    <property type="protein sequence ID" value="AET6Gv20002800.3"/>
    <property type="gene ID" value="AET6Gv20002800"/>
</dbReference>
<reference evidence="1" key="4">
    <citation type="submission" date="2019-03" db="UniProtKB">
        <authorList>
            <consortium name="EnsemblPlants"/>
        </authorList>
    </citation>
    <scope>IDENTIFICATION</scope>
</reference>
<keyword evidence="2" id="KW-1185">Reference proteome</keyword>
<reference evidence="2" key="2">
    <citation type="journal article" date="2017" name="Nat. Plants">
        <title>The Aegilops tauschii genome reveals multiple impacts of transposons.</title>
        <authorList>
            <person name="Zhao G."/>
            <person name="Zou C."/>
            <person name="Li K."/>
            <person name="Wang K."/>
            <person name="Li T."/>
            <person name="Gao L."/>
            <person name="Zhang X."/>
            <person name="Wang H."/>
            <person name="Yang Z."/>
            <person name="Liu X."/>
            <person name="Jiang W."/>
            <person name="Mao L."/>
            <person name="Kong X."/>
            <person name="Jiao Y."/>
            <person name="Jia J."/>
        </authorList>
    </citation>
    <scope>NUCLEOTIDE SEQUENCE [LARGE SCALE GENOMIC DNA]</scope>
    <source>
        <strain evidence="2">cv. AL8/78</strain>
    </source>
</reference>
<reference evidence="1" key="3">
    <citation type="journal article" date="2017" name="Nature">
        <title>Genome sequence of the progenitor of the wheat D genome Aegilops tauschii.</title>
        <authorList>
            <person name="Luo M.C."/>
            <person name="Gu Y.Q."/>
            <person name="Puiu D."/>
            <person name="Wang H."/>
            <person name="Twardziok S.O."/>
            <person name="Deal K.R."/>
            <person name="Huo N."/>
            <person name="Zhu T."/>
            <person name="Wang L."/>
            <person name="Wang Y."/>
            <person name="McGuire P.E."/>
            <person name="Liu S."/>
            <person name="Long H."/>
            <person name="Ramasamy R.K."/>
            <person name="Rodriguez J.C."/>
            <person name="Van S.L."/>
            <person name="Yuan L."/>
            <person name="Wang Z."/>
            <person name="Xia Z."/>
            <person name="Xiao L."/>
            <person name="Anderson O.D."/>
            <person name="Ouyang S."/>
            <person name="Liang Y."/>
            <person name="Zimin A.V."/>
            <person name="Pertea G."/>
            <person name="Qi P."/>
            <person name="Bennetzen J.L."/>
            <person name="Dai X."/>
            <person name="Dawson M.W."/>
            <person name="Muller H.G."/>
            <person name="Kugler K."/>
            <person name="Rivarola-Duarte L."/>
            <person name="Spannagl M."/>
            <person name="Mayer K.F.X."/>
            <person name="Lu F.H."/>
            <person name="Bevan M.W."/>
            <person name="Leroy P."/>
            <person name="Li P."/>
            <person name="You F.M."/>
            <person name="Sun Q."/>
            <person name="Liu Z."/>
            <person name="Lyons E."/>
            <person name="Wicker T."/>
            <person name="Salzberg S.L."/>
            <person name="Devos K.M."/>
            <person name="Dvorak J."/>
        </authorList>
    </citation>
    <scope>NUCLEOTIDE SEQUENCE [LARGE SCALE GENOMIC DNA]</scope>
    <source>
        <strain evidence="1">cv. AL8/78</strain>
    </source>
</reference>
<evidence type="ECO:0000313" key="1">
    <source>
        <dbReference type="EnsemblPlants" id="AET6Gv20002800.3"/>
    </source>
</evidence>
<accession>A0A453MND1</accession>
<protein>
    <submittedName>
        <fullName evidence="1">Uncharacterized protein</fullName>
    </submittedName>
</protein>
<reference evidence="1" key="5">
    <citation type="journal article" date="2021" name="G3 (Bethesda)">
        <title>Aegilops tauschii genome assembly Aet v5.0 features greater sequence contiguity and improved annotation.</title>
        <authorList>
            <person name="Wang L."/>
            <person name="Zhu T."/>
            <person name="Rodriguez J.C."/>
            <person name="Deal K.R."/>
            <person name="Dubcovsky J."/>
            <person name="McGuire P.E."/>
            <person name="Lux T."/>
            <person name="Spannagl M."/>
            <person name="Mayer K.F.X."/>
            <person name="Baldrich P."/>
            <person name="Meyers B.C."/>
            <person name="Huo N."/>
            <person name="Gu Y.Q."/>
            <person name="Zhou H."/>
            <person name="Devos K.M."/>
            <person name="Bennetzen J.L."/>
            <person name="Unver T."/>
            <person name="Budak H."/>
            <person name="Gulick P.J."/>
            <person name="Galiba G."/>
            <person name="Kalapos B."/>
            <person name="Nelson D.R."/>
            <person name="Li P."/>
            <person name="You F.M."/>
            <person name="Luo M.C."/>
            <person name="Dvorak J."/>
        </authorList>
    </citation>
    <scope>NUCLEOTIDE SEQUENCE [LARGE SCALE GENOMIC DNA]</scope>
    <source>
        <strain evidence="1">cv. AL8/78</strain>
    </source>
</reference>
<evidence type="ECO:0000313" key="2">
    <source>
        <dbReference type="Proteomes" id="UP000015105"/>
    </source>
</evidence>
<proteinExistence type="predicted"/>
<sequence>MTTMMPAVRPSACGLYIDDLPFSHFLVTEEFDRSETWKGESSHVPALCVFSLRESSFLSCLVTTSWVMSYDDHDAGRASEHLWFVHRRPAFFSFSGHRRVRSIKNLEREE</sequence>
<dbReference type="Proteomes" id="UP000015105">
    <property type="component" value="Chromosome 6D"/>
</dbReference>